<dbReference type="GO" id="GO:0052621">
    <property type="term" value="F:diguanylate cyclase activity"/>
    <property type="evidence" value="ECO:0007669"/>
    <property type="project" value="TreeGrafter"/>
</dbReference>
<dbReference type="PANTHER" id="PTHR45138:SF9">
    <property type="entry name" value="DIGUANYLATE CYCLASE DGCM-RELATED"/>
    <property type="match status" value="1"/>
</dbReference>
<dbReference type="GO" id="GO:0043709">
    <property type="term" value="P:cell adhesion involved in single-species biofilm formation"/>
    <property type="evidence" value="ECO:0007669"/>
    <property type="project" value="TreeGrafter"/>
</dbReference>
<keyword evidence="3" id="KW-1185">Reference proteome</keyword>
<dbReference type="OrthoDB" id="60012at2"/>
<dbReference type="Gene3D" id="3.30.70.270">
    <property type="match status" value="1"/>
</dbReference>
<dbReference type="GO" id="GO:1902201">
    <property type="term" value="P:negative regulation of bacterial-type flagellum-dependent cell motility"/>
    <property type="evidence" value="ECO:0007669"/>
    <property type="project" value="TreeGrafter"/>
</dbReference>
<evidence type="ECO:0000313" key="3">
    <source>
        <dbReference type="Proteomes" id="UP000316092"/>
    </source>
</evidence>
<sequence>MWSRADHEALLLTLAVAESQQQLVDQLVQGSVKALTGVTLWRQEDGTLALQSWSGTVQEEGKPVPLPGAPNYRLGWTPEAPLPASVQAMLGLRLLYLDALNEKLELSDQLSTLHHAALTDPLTGLGNRRAFDADLEASEAAHEDFGVVFIDLNGFKALNDKFGHALGDSLLRGYGVWLSRVTHERAQVYRLGGDEFVVLVHHTVLSPEAFSIWAMERLQIPFVDDVSAAIGIAWRHECENVRAVLSLADQRMYAVKKADAPTTATQERRRFRTST</sequence>
<gene>
    <name evidence="2" type="ORF">FNU79_17375</name>
</gene>
<dbReference type="InterPro" id="IPR050469">
    <property type="entry name" value="Diguanylate_Cyclase"/>
</dbReference>
<dbReference type="Proteomes" id="UP000316092">
    <property type="component" value="Unassembled WGS sequence"/>
</dbReference>
<protein>
    <submittedName>
        <fullName evidence="2">GGDEF domain-containing protein</fullName>
    </submittedName>
</protein>
<dbReference type="InterPro" id="IPR029787">
    <property type="entry name" value="Nucleotide_cyclase"/>
</dbReference>
<dbReference type="NCBIfam" id="TIGR00254">
    <property type="entry name" value="GGDEF"/>
    <property type="match status" value="1"/>
</dbReference>
<dbReference type="PROSITE" id="PS50887">
    <property type="entry name" value="GGDEF"/>
    <property type="match status" value="1"/>
</dbReference>
<proteinExistence type="predicted"/>
<dbReference type="SMART" id="SM00267">
    <property type="entry name" value="GGDEF"/>
    <property type="match status" value="1"/>
</dbReference>
<dbReference type="EMBL" id="VKDB01000036">
    <property type="protein sequence ID" value="TSA79806.1"/>
    <property type="molecule type" value="Genomic_DNA"/>
</dbReference>
<dbReference type="CDD" id="cd01949">
    <property type="entry name" value="GGDEF"/>
    <property type="match status" value="1"/>
</dbReference>
<organism evidence="2 3">
    <name type="scientific">Deinococcus detaillensis</name>
    <dbReference type="NCBI Taxonomy" id="2592048"/>
    <lineage>
        <taxon>Bacteria</taxon>
        <taxon>Thermotogati</taxon>
        <taxon>Deinococcota</taxon>
        <taxon>Deinococci</taxon>
        <taxon>Deinococcales</taxon>
        <taxon>Deinococcaceae</taxon>
        <taxon>Deinococcus</taxon>
    </lineage>
</organism>
<dbReference type="GO" id="GO:0005886">
    <property type="term" value="C:plasma membrane"/>
    <property type="evidence" value="ECO:0007669"/>
    <property type="project" value="TreeGrafter"/>
</dbReference>
<dbReference type="InterPro" id="IPR043128">
    <property type="entry name" value="Rev_trsase/Diguanyl_cyclase"/>
</dbReference>
<dbReference type="Pfam" id="PF00990">
    <property type="entry name" value="GGDEF"/>
    <property type="match status" value="1"/>
</dbReference>
<evidence type="ECO:0000313" key="2">
    <source>
        <dbReference type="EMBL" id="TSA79806.1"/>
    </source>
</evidence>
<name>A0A553UI22_9DEIO</name>
<dbReference type="PANTHER" id="PTHR45138">
    <property type="entry name" value="REGULATORY COMPONENTS OF SENSORY TRANSDUCTION SYSTEM"/>
    <property type="match status" value="1"/>
</dbReference>
<reference evidence="2 3" key="1">
    <citation type="submission" date="2019-07" db="EMBL/GenBank/DDBJ databases">
        <title>Deinococcus detaillus sp. nov., isolated from humus soil in Antarctica.</title>
        <authorList>
            <person name="Zhang K."/>
        </authorList>
    </citation>
    <scope>NUCLEOTIDE SEQUENCE [LARGE SCALE GENOMIC DNA]</scope>
    <source>
        <strain evidence="2 3">H1</strain>
    </source>
</reference>
<dbReference type="InterPro" id="IPR000160">
    <property type="entry name" value="GGDEF_dom"/>
</dbReference>
<comment type="caution">
    <text evidence="2">The sequence shown here is derived from an EMBL/GenBank/DDBJ whole genome shotgun (WGS) entry which is preliminary data.</text>
</comment>
<dbReference type="AlphaFoldDB" id="A0A553UI22"/>
<evidence type="ECO:0000259" key="1">
    <source>
        <dbReference type="PROSITE" id="PS50887"/>
    </source>
</evidence>
<feature type="domain" description="GGDEF" evidence="1">
    <location>
        <begin position="143"/>
        <end position="268"/>
    </location>
</feature>
<dbReference type="SUPFAM" id="SSF55073">
    <property type="entry name" value="Nucleotide cyclase"/>
    <property type="match status" value="1"/>
</dbReference>
<accession>A0A553UI22</accession>